<gene>
    <name evidence="7" type="ORF">PR048_001776</name>
</gene>
<dbReference type="PANTHER" id="PTHR15660">
    <property type="entry name" value="BRISC AND BRCA1-A COMPLEX MEMBER 1"/>
    <property type="match status" value="1"/>
</dbReference>
<feature type="region of interest" description="Disordered" evidence="6">
    <location>
        <begin position="1"/>
        <end position="59"/>
    </location>
</feature>
<keyword evidence="5" id="KW-0539">Nucleus</keyword>
<evidence type="ECO:0000256" key="3">
    <source>
        <dbReference type="ARBA" id="ARBA00022763"/>
    </source>
</evidence>
<keyword evidence="3" id="KW-0227">DNA damage</keyword>
<comment type="caution">
    <text evidence="7">The sequence shown here is derived from an EMBL/GenBank/DDBJ whole genome shotgun (WGS) entry which is preliminary data.</text>
</comment>
<evidence type="ECO:0000313" key="8">
    <source>
        <dbReference type="Proteomes" id="UP001159363"/>
    </source>
</evidence>
<evidence type="ECO:0000256" key="1">
    <source>
        <dbReference type="ARBA" id="ARBA00004123"/>
    </source>
</evidence>
<accession>A0ABQ9II92</accession>
<proteinExistence type="predicted"/>
<protein>
    <recommendedName>
        <fullName evidence="9">BRISC and BRCA1-A complex member 1</fullName>
    </recommendedName>
</protein>
<dbReference type="EMBL" id="JARBHB010000001">
    <property type="protein sequence ID" value="KAJ8896432.1"/>
    <property type="molecule type" value="Genomic_DNA"/>
</dbReference>
<feature type="compositionally biased region" description="Polar residues" evidence="6">
    <location>
        <begin position="24"/>
        <end position="40"/>
    </location>
</feature>
<comment type="subcellular location">
    <subcellularLocation>
        <location evidence="1">Nucleus</location>
    </subcellularLocation>
</comment>
<evidence type="ECO:0000256" key="2">
    <source>
        <dbReference type="ARBA" id="ARBA00022490"/>
    </source>
</evidence>
<keyword evidence="8" id="KW-1185">Reference proteome</keyword>
<dbReference type="InterPro" id="IPR026126">
    <property type="entry name" value="BABAM1"/>
</dbReference>
<dbReference type="PANTHER" id="PTHR15660:SF1">
    <property type="entry name" value="BRISC AND BRCA1-A COMPLEX MEMBER 1"/>
    <property type="match status" value="1"/>
</dbReference>
<keyword evidence="2" id="KW-0963">Cytoplasm</keyword>
<evidence type="ECO:0000256" key="5">
    <source>
        <dbReference type="ARBA" id="ARBA00023242"/>
    </source>
</evidence>
<organism evidence="7 8">
    <name type="scientific">Dryococelus australis</name>
    <dbReference type="NCBI Taxonomy" id="614101"/>
    <lineage>
        <taxon>Eukaryota</taxon>
        <taxon>Metazoa</taxon>
        <taxon>Ecdysozoa</taxon>
        <taxon>Arthropoda</taxon>
        <taxon>Hexapoda</taxon>
        <taxon>Insecta</taxon>
        <taxon>Pterygota</taxon>
        <taxon>Neoptera</taxon>
        <taxon>Polyneoptera</taxon>
        <taxon>Phasmatodea</taxon>
        <taxon>Verophasmatodea</taxon>
        <taxon>Anareolatae</taxon>
        <taxon>Phasmatidae</taxon>
        <taxon>Eurycanthinae</taxon>
        <taxon>Dryococelus</taxon>
    </lineage>
</organism>
<name>A0ABQ9II92_9NEOP</name>
<evidence type="ECO:0000313" key="7">
    <source>
        <dbReference type="EMBL" id="KAJ8896432.1"/>
    </source>
</evidence>
<sequence length="322" mass="36542">MDQFSSSKPGVEIDCDRIDGEEQPPQSQDMFSSSLIVNGKTTSNSSSSSSLTNCSLNEEANSNGDSLANNLNRYVDATEVAMSPRKLPTLNTPEKIIFCVDICEDVDTTPFKLMNGKTFKPLYMVKRVIQIFVHNKQLLNKNHEFALMLLQSDNVLWLKNFTRDTREVTSVIDDLLEINSEPGKVCSLSELMDVVQRYVNLPAVEPANMTQPPYTVRMILFYCRSRCVPEFLAEDGCKELLSSEFFTVDIVYVHESTSEQNRCQEVYSRLNELAQKGYSYVFDVERNPTKLHNIMAKLLAHPLQRPLQKCASYALPEPQQPE</sequence>
<evidence type="ECO:0008006" key="9">
    <source>
        <dbReference type="Google" id="ProtNLM"/>
    </source>
</evidence>
<dbReference type="CDD" id="cd21502">
    <property type="entry name" value="vWA_BABAM1"/>
    <property type="match status" value="1"/>
</dbReference>
<reference evidence="7 8" key="1">
    <citation type="submission" date="2023-02" db="EMBL/GenBank/DDBJ databases">
        <title>LHISI_Scaffold_Assembly.</title>
        <authorList>
            <person name="Stuart O.P."/>
            <person name="Cleave R."/>
            <person name="Magrath M.J.L."/>
            <person name="Mikheyev A.S."/>
        </authorList>
    </citation>
    <scope>NUCLEOTIDE SEQUENCE [LARGE SCALE GENOMIC DNA]</scope>
    <source>
        <strain evidence="7">Daus_M_001</strain>
        <tissue evidence="7">Leg muscle</tissue>
    </source>
</reference>
<evidence type="ECO:0000256" key="4">
    <source>
        <dbReference type="ARBA" id="ARBA00023204"/>
    </source>
</evidence>
<feature type="compositionally biased region" description="Low complexity" evidence="6">
    <location>
        <begin position="41"/>
        <end position="57"/>
    </location>
</feature>
<dbReference type="Proteomes" id="UP001159363">
    <property type="component" value="Chromosome 1"/>
</dbReference>
<evidence type="ECO:0000256" key="6">
    <source>
        <dbReference type="SAM" id="MobiDB-lite"/>
    </source>
</evidence>
<keyword evidence="4" id="KW-0234">DNA repair</keyword>